<evidence type="ECO:0000313" key="1">
    <source>
        <dbReference type="EMBL" id="EGW05111.1"/>
    </source>
</evidence>
<organism evidence="1 2">
    <name type="scientific">Cricetulus griseus</name>
    <name type="common">Chinese hamster</name>
    <name type="synonym">Cricetulus barabensis griseus</name>
    <dbReference type="NCBI Taxonomy" id="10029"/>
    <lineage>
        <taxon>Eukaryota</taxon>
        <taxon>Metazoa</taxon>
        <taxon>Chordata</taxon>
        <taxon>Craniata</taxon>
        <taxon>Vertebrata</taxon>
        <taxon>Euteleostomi</taxon>
        <taxon>Mammalia</taxon>
        <taxon>Eutheria</taxon>
        <taxon>Euarchontoglires</taxon>
        <taxon>Glires</taxon>
        <taxon>Rodentia</taxon>
        <taxon>Myomorpha</taxon>
        <taxon>Muroidea</taxon>
        <taxon>Cricetidae</taxon>
        <taxon>Cricetinae</taxon>
        <taxon>Cricetulus</taxon>
    </lineage>
</organism>
<dbReference type="AlphaFoldDB" id="G3HI44"/>
<dbReference type="EMBL" id="JH000397">
    <property type="protein sequence ID" value="EGW05111.1"/>
    <property type="molecule type" value="Genomic_DNA"/>
</dbReference>
<proteinExistence type="predicted"/>
<dbReference type="Proteomes" id="UP000001075">
    <property type="component" value="Unassembled WGS sequence"/>
</dbReference>
<sequence length="67" mass="7870">MASKSKKKISNQVKLKRMCLPVVPWKYARVGCIFPLPQDRAGKRMIKRHHLMSWRKFKMASKGKLTN</sequence>
<dbReference type="InParanoid" id="G3HI44"/>
<evidence type="ECO:0000313" key="2">
    <source>
        <dbReference type="Proteomes" id="UP000001075"/>
    </source>
</evidence>
<gene>
    <name evidence="1" type="ORF">I79_010308</name>
</gene>
<reference evidence="2" key="1">
    <citation type="journal article" date="2011" name="Nat. Biotechnol.">
        <title>The genomic sequence of the Chinese hamster ovary (CHO)-K1 cell line.</title>
        <authorList>
            <person name="Xu X."/>
            <person name="Nagarajan H."/>
            <person name="Lewis N.E."/>
            <person name="Pan S."/>
            <person name="Cai Z."/>
            <person name="Liu X."/>
            <person name="Chen W."/>
            <person name="Xie M."/>
            <person name="Wang W."/>
            <person name="Hammond S."/>
            <person name="Andersen M.R."/>
            <person name="Neff N."/>
            <person name="Passarelli B."/>
            <person name="Koh W."/>
            <person name="Fan H.C."/>
            <person name="Wang J."/>
            <person name="Gui Y."/>
            <person name="Lee K.H."/>
            <person name="Betenbaugh M.J."/>
            <person name="Quake S.R."/>
            <person name="Famili I."/>
            <person name="Palsson B.O."/>
            <person name="Wang J."/>
        </authorList>
    </citation>
    <scope>NUCLEOTIDE SEQUENCE [LARGE SCALE GENOMIC DNA]</scope>
    <source>
        <strain evidence="2">CHO K1 cell line</strain>
    </source>
</reference>
<protein>
    <submittedName>
        <fullName evidence="1">Uncharacterized protein</fullName>
    </submittedName>
</protein>
<name>G3HI44_CRIGR</name>
<accession>G3HI44</accession>